<organism evidence="1 2">
    <name type="scientific">Thalassiosira pseudonana</name>
    <name type="common">Marine diatom</name>
    <name type="synonym">Cyclotella nana</name>
    <dbReference type="NCBI Taxonomy" id="35128"/>
    <lineage>
        <taxon>Eukaryota</taxon>
        <taxon>Sar</taxon>
        <taxon>Stramenopiles</taxon>
        <taxon>Ochrophyta</taxon>
        <taxon>Bacillariophyta</taxon>
        <taxon>Coscinodiscophyceae</taxon>
        <taxon>Thalassiosirophycidae</taxon>
        <taxon>Thalassiosirales</taxon>
        <taxon>Thalassiosiraceae</taxon>
        <taxon>Thalassiosira</taxon>
    </lineage>
</organism>
<keyword evidence="2" id="KW-1185">Reference proteome</keyword>
<dbReference type="HOGENOM" id="CLU_344063_0_0_1"/>
<dbReference type="PaxDb" id="35128-Thaps5051"/>
<evidence type="ECO:0000313" key="1">
    <source>
        <dbReference type="EMBL" id="EED91824.1"/>
    </source>
</evidence>
<gene>
    <name evidence="1" type="ORF">THAPSDRAFT_5051</name>
</gene>
<reference evidence="1 2" key="1">
    <citation type="journal article" date="2004" name="Science">
        <title>The genome of the diatom Thalassiosira pseudonana: ecology, evolution, and metabolism.</title>
        <authorList>
            <person name="Armbrust E.V."/>
            <person name="Berges J.A."/>
            <person name="Bowler C."/>
            <person name="Green B.R."/>
            <person name="Martinez D."/>
            <person name="Putnam N.H."/>
            <person name="Zhou S."/>
            <person name="Allen A.E."/>
            <person name="Apt K.E."/>
            <person name="Bechner M."/>
            <person name="Brzezinski M.A."/>
            <person name="Chaal B.K."/>
            <person name="Chiovitti A."/>
            <person name="Davis A.K."/>
            <person name="Demarest M.S."/>
            <person name="Detter J.C."/>
            <person name="Glavina T."/>
            <person name="Goodstein D."/>
            <person name="Hadi M.Z."/>
            <person name="Hellsten U."/>
            <person name="Hildebrand M."/>
            <person name="Jenkins B.D."/>
            <person name="Jurka J."/>
            <person name="Kapitonov V.V."/>
            <person name="Kroger N."/>
            <person name="Lau W.W."/>
            <person name="Lane T.W."/>
            <person name="Larimer F.W."/>
            <person name="Lippmeier J.C."/>
            <person name="Lucas S."/>
            <person name="Medina M."/>
            <person name="Montsant A."/>
            <person name="Obornik M."/>
            <person name="Parker M.S."/>
            <person name="Palenik B."/>
            <person name="Pazour G.J."/>
            <person name="Richardson P.M."/>
            <person name="Rynearson T.A."/>
            <person name="Saito M.A."/>
            <person name="Schwartz D.C."/>
            <person name="Thamatrakoln K."/>
            <person name="Valentin K."/>
            <person name="Vardi A."/>
            <person name="Wilkerson F.P."/>
            <person name="Rokhsar D.S."/>
        </authorList>
    </citation>
    <scope>NUCLEOTIDE SEQUENCE [LARGE SCALE GENOMIC DNA]</scope>
    <source>
        <strain evidence="1 2">CCMP1335</strain>
    </source>
</reference>
<dbReference type="EMBL" id="CM000642">
    <property type="protein sequence ID" value="EED91824.1"/>
    <property type="molecule type" value="Genomic_DNA"/>
</dbReference>
<protein>
    <submittedName>
        <fullName evidence="1">Uncharacterized protein</fullName>
    </submittedName>
</protein>
<reference evidence="1 2" key="2">
    <citation type="journal article" date="2008" name="Nature">
        <title>The Phaeodactylum genome reveals the evolutionary history of diatom genomes.</title>
        <authorList>
            <person name="Bowler C."/>
            <person name="Allen A.E."/>
            <person name="Badger J.H."/>
            <person name="Grimwood J."/>
            <person name="Jabbari K."/>
            <person name="Kuo A."/>
            <person name="Maheswari U."/>
            <person name="Martens C."/>
            <person name="Maumus F."/>
            <person name="Otillar R.P."/>
            <person name="Rayko E."/>
            <person name="Salamov A."/>
            <person name="Vandepoele K."/>
            <person name="Beszteri B."/>
            <person name="Gruber A."/>
            <person name="Heijde M."/>
            <person name="Katinka M."/>
            <person name="Mock T."/>
            <person name="Valentin K."/>
            <person name="Verret F."/>
            <person name="Berges J.A."/>
            <person name="Brownlee C."/>
            <person name="Cadoret J.P."/>
            <person name="Chiovitti A."/>
            <person name="Choi C.J."/>
            <person name="Coesel S."/>
            <person name="De Martino A."/>
            <person name="Detter J.C."/>
            <person name="Durkin C."/>
            <person name="Falciatore A."/>
            <person name="Fournet J."/>
            <person name="Haruta M."/>
            <person name="Huysman M.J."/>
            <person name="Jenkins B.D."/>
            <person name="Jiroutova K."/>
            <person name="Jorgensen R.E."/>
            <person name="Joubert Y."/>
            <person name="Kaplan A."/>
            <person name="Kroger N."/>
            <person name="Kroth P.G."/>
            <person name="La Roche J."/>
            <person name="Lindquist E."/>
            <person name="Lommer M."/>
            <person name="Martin-Jezequel V."/>
            <person name="Lopez P.J."/>
            <person name="Lucas S."/>
            <person name="Mangogna M."/>
            <person name="McGinnis K."/>
            <person name="Medlin L.K."/>
            <person name="Montsant A."/>
            <person name="Oudot-Le Secq M.P."/>
            <person name="Napoli C."/>
            <person name="Obornik M."/>
            <person name="Parker M.S."/>
            <person name="Petit J.L."/>
            <person name="Porcel B.M."/>
            <person name="Poulsen N."/>
            <person name="Robison M."/>
            <person name="Rychlewski L."/>
            <person name="Rynearson T.A."/>
            <person name="Schmutz J."/>
            <person name="Shapiro H."/>
            <person name="Siaut M."/>
            <person name="Stanley M."/>
            <person name="Sussman M.R."/>
            <person name="Taylor A.R."/>
            <person name="Vardi A."/>
            <person name="von Dassow P."/>
            <person name="Vyverman W."/>
            <person name="Willis A."/>
            <person name="Wyrwicz L.S."/>
            <person name="Rokhsar D.S."/>
            <person name="Weissenbach J."/>
            <person name="Armbrust E.V."/>
            <person name="Green B.R."/>
            <person name="Van de Peer Y."/>
            <person name="Grigoriev I.V."/>
        </authorList>
    </citation>
    <scope>NUCLEOTIDE SEQUENCE [LARGE SCALE GENOMIC DNA]</scope>
    <source>
        <strain evidence="1 2">CCMP1335</strain>
    </source>
</reference>
<sequence length="823" mass="92382">MTSPREDILANILQTLSSSTDTSILLWSFSGCVDDYMGCCSSLPPSSSISGENYRCHEGQDGHNATNSSHVDDGGQDAYLNNMVMWLDRILLQNKSITENSTSCSADINHVMDDILDMTMDEDGMDYRDDTIWQAGLTLIRRLFVDTSDDPMNDGISNKVQTLEMISPHLLLRTVLDSYYFNGNDDELGVLHPSGDHSTTQKSCLDLYKLPTSLAMFQVRTLLASHAIQDAVRHTQQSLKTASTIRWRRLKSMVDDTVFLFQKMLLELIGKTFGTEVDSRTQVQPTHIVSIATSNYVRHIFPSCKELLLLVLKASSTDSTISTSFETRVLETCYNCLGMFTSLLALEFVFGDTKEDTTSSSSTDLILTYLDRPSSSSFYDVVLSSGRNTASKNDRGVTYCLLTNATILFGERGPDLVEDLLMYPTFFSITTNEHKYDDSEDETNQQLYDSLGIALIAYHKLHSQTHSRKDSLPLPFSGEYLWTLMFPHIRILLEGLNSSSTLKRLEAMELVSEDDLNGVKPIELGLDMLQVLLSQATNVRPMSSYQINECQSDVFKLSHTAKGTEPTVESLLSLAVKISMLEATSRGQTIIGSAPQIPIKYTSLQVTRMSEILLKFYNPATQTHIVGMLSRKMKESSHIAVLLPRVLDWLRPIIMSMLGNTQHHDFEGGNNNDAAVVMAIIDIISPFIQDLVCIFDTSSSLIPAEVSHFVTITETYSSVVSVVRLIRMLVWRCKPHAQMNTEGKGSMESFRHILDWTENCIRELEGVDSALSRLIAMWTAMDMSDEAKKYRGLTEERPPEGWQRVFLLHHILQDCFEQPDKSI</sequence>
<accession>B8C1U2</accession>
<dbReference type="GeneID" id="7448474"/>
<dbReference type="Proteomes" id="UP000001449">
    <property type="component" value="Chromosome 5"/>
</dbReference>
<dbReference type="AlphaFoldDB" id="B8C1U2"/>
<dbReference type="OMA" id="WTENCIR"/>
<name>B8C1U2_THAPS</name>
<dbReference type="KEGG" id="tps:THAPSDRAFT_5051"/>
<dbReference type="eggNOG" id="ENOG502R27I">
    <property type="taxonomic scope" value="Eukaryota"/>
</dbReference>
<dbReference type="PROSITE" id="PS51257">
    <property type="entry name" value="PROKAR_LIPOPROTEIN"/>
    <property type="match status" value="1"/>
</dbReference>
<evidence type="ECO:0000313" key="2">
    <source>
        <dbReference type="Proteomes" id="UP000001449"/>
    </source>
</evidence>
<proteinExistence type="predicted"/>
<dbReference type="InParanoid" id="B8C1U2"/>
<dbReference type="RefSeq" id="XP_002290072.1">
    <property type="nucleotide sequence ID" value="XM_002290036.1"/>
</dbReference>